<dbReference type="AlphaFoldDB" id="A0ABD3SM43"/>
<evidence type="ECO:0000313" key="3">
    <source>
        <dbReference type="EMBL" id="KAL3825649.1"/>
    </source>
</evidence>
<dbReference type="Proteomes" id="UP001634393">
    <property type="component" value="Unassembled WGS sequence"/>
</dbReference>
<dbReference type="SUPFAM" id="SSF47874">
    <property type="entry name" value="Annexin"/>
    <property type="match status" value="1"/>
</dbReference>
<reference evidence="3 4" key="1">
    <citation type="submission" date="2024-12" db="EMBL/GenBank/DDBJ databases">
        <title>The unique morphological basis and parallel evolutionary history of personate flowers in Penstemon.</title>
        <authorList>
            <person name="Depatie T.H."/>
            <person name="Wessinger C.A."/>
        </authorList>
    </citation>
    <scope>NUCLEOTIDE SEQUENCE [LARGE SCALE GENOMIC DNA]</scope>
    <source>
        <strain evidence="3">WTNN_2</strain>
        <tissue evidence="3">Leaf</tissue>
    </source>
</reference>
<proteinExistence type="predicted"/>
<keyword evidence="2" id="KW-0041">Annexin</keyword>
<dbReference type="PRINTS" id="PR00196">
    <property type="entry name" value="ANNEXIN"/>
</dbReference>
<dbReference type="InterPro" id="IPR037104">
    <property type="entry name" value="Annexin_sf"/>
</dbReference>
<sequence length="317" mass="37010">MDTEEKGFSRTDRFESICKEIHDSWGKKDFLIQFTLTQFEWRKVRDMYMETYKEDILQLCQKIDSPFSSLMLNPFERDADVAREALYHSDTVNYKALIEIFTCRKSSHVLLIIQAYLAKYRKHLDHEIVSIEPPHPYQKILMAFSASHKAHYDDISQHIAKCDAKRLFQTGEGKLGAIDEAVVLEIFSKRSIAQLKLTFFFYKHIYGHSYTSFLKNGHFGEFEHTVRFVAKCISSPPKYYAKALYECLKGTTIDDGGLVRIIVSRSDVDMDEIEKLFEKKYGMELKNVICEVIQEENHRDFLVALVNKVSTWKSASY</sequence>
<keyword evidence="4" id="KW-1185">Reference proteome</keyword>
<dbReference type="PROSITE" id="PS51897">
    <property type="entry name" value="ANNEXIN_2"/>
    <property type="match status" value="1"/>
</dbReference>
<comment type="caution">
    <text evidence="3">The sequence shown here is derived from an EMBL/GenBank/DDBJ whole genome shotgun (WGS) entry which is preliminary data.</text>
</comment>
<dbReference type="InterPro" id="IPR018502">
    <property type="entry name" value="Annexin_repeat"/>
</dbReference>
<keyword evidence="1" id="KW-0677">Repeat</keyword>
<dbReference type="InterPro" id="IPR001464">
    <property type="entry name" value="Annexin"/>
</dbReference>
<gene>
    <name evidence="3" type="ORF">ACJIZ3_021678</name>
</gene>
<dbReference type="PANTHER" id="PTHR10502:SF190">
    <property type="entry name" value="OS09G0453300 PROTEIN"/>
    <property type="match status" value="1"/>
</dbReference>
<accession>A0ABD3SM43</accession>
<name>A0ABD3SM43_9LAMI</name>
<evidence type="ECO:0000256" key="1">
    <source>
        <dbReference type="ARBA" id="ARBA00022737"/>
    </source>
</evidence>
<dbReference type="EMBL" id="JBJXBP010000006">
    <property type="protein sequence ID" value="KAL3825649.1"/>
    <property type="molecule type" value="Genomic_DNA"/>
</dbReference>
<dbReference type="PANTHER" id="PTHR10502">
    <property type="entry name" value="ANNEXIN"/>
    <property type="match status" value="1"/>
</dbReference>
<dbReference type="Gene3D" id="1.10.220.10">
    <property type="entry name" value="Annexin"/>
    <property type="match status" value="3"/>
</dbReference>
<evidence type="ECO:0000313" key="4">
    <source>
        <dbReference type="Proteomes" id="UP001634393"/>
    </source>
</evidence>
<dbReference type="Pfam" id="PF00191">
    <property type="entry name" value="Annexin"/>
    <property type="match status" value="2"/>
</dbReference>
<evidence type="ECO:0000256" key="2">
    <source>
        <dbReference type="ARBA" id="ARBA00023216"/>
    </source>
</evidence>
<organism evidence="3 4">
    <name type="scientific">Penstemon smallii</name>
    <dbReference type="NCBI Taxonomy" id="265156"/>
    <lineage>
        <taxon>Eukaryota</taxon>
        <taxon>Viridiplantae</taxon>
        <taxon>Streptophyta</taxon>
        <taxon>Embryophyta</taxon>
        <taxon>Tracheophyta</taxon>
        <taxon>Spermatophyta</taxon>
        <taxon>Magnoliopsida</taxon>
        <taxon>eudicotyledons</taxon>
        <taxon>Gunneridae</taxon>
        <taxon>Pentapetalae</taxon>
        <taxon>asterids</taxon>
        <taxon>lamiids</taxon>
        <taxon>Lamiales</taxon>
        <taxon>Plantaginaceae</taxon>
        <taxon>Cheloneae</taxon>
        <taxon>Penstemon</taxon>
    </lineage>
</organism>
<protein>
    <submittedName>
        <fullName evidence="3">Uncharacterized protein</fullName>
    </submittedName>
</protein>
<dbReference type="GO" id="GO:0006950">
    <property type="term" value="P:response to stress"/>
    <property type="evidence" value="ECO:0007669"/>
    <property type="project" value="UniProtKB-ARBA"/>
</dbReference>